<evidence type="ECO:0008006" key="2">
    <source>
        <dbReference type="Google" id="ProtNLM"/>
    </source>
</evidence>
<sequence>MLKLDRLKAALSEKLFLSPSARRLTNYAYRALFRKEGENVKEYCRQNSSRALVGLSISHVHFMEHIRELVDALKSDEKMCPVLYTTTKQIPMMKDKKTETFKFFLSRYNIAYNKDLFAYPWLKSSRLKLFLELTLSSYGSELRCPKVLYTHGMAGLNFTKDFKYVRYLQRYNAVFLNGPLHKKALLTAQGYYGVDLPPMYEVGYLRGDRLLKMSETFNRSLFLESLGLSDVPTVMYAPTWGDFSSTTEWIDKVVEVCGDMGINLLLRLHPIVLTLKAKWKTGGVDWNRKLHDIEKKYSYVRVAMSHDIDDIMLASDVMITDVSGMALEFLTMDKPVVFLPAPRYFEIYGTERPEKWCRPDYEIKDVAGLKKDLRGAIEGTGFKFPVDELVYNRGKTLDVMLQRIEQIIQNE</sequence>
<organism evidence="1">
    <name type="scientific">hydrothermal vent metagenome</name>
    <dbReference type="NCBI Taxonomy" id="652676"/>
    <lineage>
        <taxon>unclassified sequences</taxon>
        <taxon>metagenomes</taxon>
        <taxon>ecological metagenomes</taxon>
    </lineage>
</organism>
<dbReference type="SUPFAM" id="SSF53756">
    <property type="entry name" value="UDP-Glycosyltransferase/glycogen phosphorylase"/>
    <property type="match status" value="1"/>
</dbReference>
<dbReference type="InterPro" id="IPR043148">
    <property type="entry name" value="TagF_C"/>
</dbReference>
<dbReference type="Gene3D" id="3.40.50.12580">
    <property type="match status" value="1"/>
</dbReference>
<evidence type="ECO:0000313" key="1">
    <source>
        <dbReference type="EMBL" id="VAX28550.1"/>
    </source>
</evidence>
<name>A0A3B1D0R0_9ZZZZ</name>
<dbReference type="EMBL" id="UOGH01000089">
    <property type="protein sequence ID" value="VAX28550.1"/>
    <property type="molecule type" value="Genomic_DNA"/>
</dbReference>
<proteinExistence type="predicted"/>
<dbReference type="GO" id="GO:0016020">
    <property type="term" value="C:membrane"/>
    <property type="evidence" value="ECO:0007669"/>
    <property type="project" value="InterPro"/>
</dbReference>
<dbReference type="GO" id="GO:0047355">
    <property type="term" value="F:CDP-glycerol glycerophosphotransferase activity"/>
    <property type="evidence" value="ECO:0007669"/>
    <property type="project" value="InterPro"/>
</dbReference>
<reference evidence="1" key="1">
    <citation type="submission" date="2018-06" db="EMBL/GenBank/DDBJ databases">
        <authorList>
            <person name="Zhirakovskaya E."/>
        </authorList>
    </citation>
    <scope>NUCLEOTIDE SEQUENCE</scope>
</reference>
<dbReference type="Pfam" id="PF04464">
    <property type="entry name" value="Glyphos_transf"/>
    <property type="match status" value="1"/>
</dbReference>
<protein>
    <recommendedName>
        <fullName evidence="2">CDP-glycerol:poly(Glycerophosphate) glycerophosphotransferase</fullName>
    </recommendedName>
</protein>
<gene>
    <name evidence="1" type="ORF">MNBD_NITROSPIRAE02-1145</name>
</gene>
<dbReference type="AlphaFoldDB" id="A0A3B1D0R0"/>
<dbReference type="InterPro" id="IPR007554">
    <property type="entry name" value="Glycerophosphate_synth"/>
</dbReference>
<accession>A0A3B1D0R0</accession>